<dbReference type="OrthoDB" id="357883at2"/>
<keyword evidence="3" id="KW-0645">Protease</keyword>
<dbReference type="EMBL" id="AVQI01000006">
    <property type="protein sequence ID" value="ERK05032.1"/>
    <property type="molecule type" value="Genomic_DNA"/>
</dbReference>
<feature type="transmembrane region" description="Helical" evidence="1">
    <location>
        <begin position="49"/>
        <end position="68"/>
    </location>
</feature>
<dbReference type="Proteomes" id="UP000016412">
    <property type="component" value="Unassembled WGS sequence"/>
</dbReference>
<feature type="transmembrane region" description="Helical" evidence="1">
    <location>
        <begin position="258"/>
        <end position="277"/>
    </location>
</feature>
<dbReference type="GO" id="GO:0006508">
    <property type="term" value="P:proteolysis"/>
    <property type="evidence" value="ECO:0007669"/>
    <property type="project" value="UniProtKB-KW"/>
</dbReference>
<feature type="transmembrane region" description="Helical" evidence="1">
    <location>
        <begin position="88"/>
        <end position="110"/>
    </location>
</feature>
<dbReference type="AlphaFoldDB" id="U2L2V0"/>
<sequence length="287" mass="32669">MEQNKKAIGKVVFQYPLSVCIAIYLICYAFRLWEYLTLKTDESVIGENFIHKVCGIVVIFVVLFVSGLHWRDIGFTCANRLKNIGLGFALGFVFYAFVYAAECIALYVQGASPFLTIASGSFLLIKKTEFISVGIGFILLFNILNVWMEEGLFRGLFTRILRERYDFKAAVFISALLFGLWHIAMPARAFIEGQMKFAPMLLLSAGYVAFSFVYGLKMSFLYKMTGSLWAGMADHFFNNTVINIVHVVSSRGSDHLQIIRIVTAQFLSFIFVYILYLRKRKNLPSVF</sequence>
<dbReference type="Pfam" id="PF02517">
    <property type="entry name" value="Rce1-like"/>
    <property type="match status" value="1"/>
</dbReference>
<proteinExistence type="predicted"/>
<dbReference type="Proteomes" id="UP000016646">
    <property type="component" value="Unassembled WGS sequence"/>
</dbReference>
<gene>
    <name evidence="4" type="ORF">HMPREF0860_0656</name>
    <name evidence="3" type="ORF">HMPREF1325_1628</name>
</gene>
<dbReference type="RefSeq" id="WP_021329902.1">
    <property type="nucleotide sequence ID" value="NZ_AUZJ01000017.1"/>
</dbReference>
<dbReference type="GO" id="GO:0004175">
    <property type="term" value="F:endopeptidase activity"/>
    <property type="evidence" value="ECO:0007669"/>
    <property type="project" value="UniProtKB-ARBA"/>
</dbReference>
<protein>
    <submittedName>
        <fullName evidence="3">CAAX protease self-immunity</fullName>
    </submittedName>
</protein>
<feature type="transmembrane region" description="Helical" evidence="1">
    <location>
        <begin position="12"/>
        <end position="33"/>
    </location>
</feature>
<dbReference type="PATRIC" id="fig|1125725.3.peg.913"/>
<evidence type="ECO:0000313" key="5">
    <source>
        <dbReference type="Proteomes" id="UP000016412"/>
    </source>
</evidence>
<name>U2L2V0_TRESO</name>
<dbReference type="EMBL" id="AUZJ01000017">
    <property type="protein sequence ID" value="ERF61060.1"/>
    <property type="molecule type" value="Genomic_DNA"/>
</dbReference>
<feature type="transmembrane region" description="Helical" evidence="1">
    <location>
        <begin position="197"/>
        <end position="216"/>
    </location>
</feature>
<comment type="caution">
    <text evidence="3">The sequence shown here is derived from an EMBL/GenBank/DDBJ whole genome shotgun (WGS) entry which is preliminary data.</text>
</comment>
<keyword evidence="6" id="KW-1185">Reference proteome</keyword>
<keyword evidence="3" id="KW-0378">Hydrolase</keyword>
<dbReference type="eggNOG" id="COG1266">
    <property type="taxonomic scope" value="Bacteria"/>
</dbReference>
<evidence type="ECO:0000313" key="3">
    <source>
        <dbReference type="EMBL" id="ERF61060.1"/>
    </source>
</evidence>
<feature type="domain" description="CAAX prenyl protease 2/Lysostaphin resistance protein A-like" evidence="2">
    <location>
        <begin position="135"/>
        <end position="241"/>
    </location>
</feature>
<feature type="transmembrane region" description="Helical" evidence="1">
    <location>
        <begin position="130"/>
        <end position="148"/>
    </location>
</feature>
<accession>U2L2V0</accession>
<dbReference type="InterPro" id="IPR003675">
    <property type="entry name" value="Rce1/LyrA-like_dom"/>
</dbReference>
<organism evidence="3 5">
    <name type="scientific">Treponema socranskii subsp. socranskii VPI DR56BR1116 = ATCC 35536</name>
    <dbReference type="NCBI Taxonomy" id="1125725"/>
    <lineage>
        <taxon>Bacteria</taxon>
        <taxon>Pseudomonadati</taxon>
        <taxon>Spirochaetota</taxon>
        <taxon>Spirochaetia</taxon>
        <taxon>Spirochaetales</taxon>
        <taxon>Treponemataceae</taxon>
        <taxon>Treponema</taxon>
    </lineage>
</organism>
<feature type="transmembrane region" description="Helical" evidence="1">
    <location>
        <begin position="169"/>
        <end position="191"/>
    </location>
</feature>
<evidence type="ECO:0000259" key="2">
    <source>
        <dbReference type="Pfam" id="PF02517"/>
    </source>
</evidence>
<reference evidence="5 6" key="1">
    <citation type="submission" date="2013-08" db="EMBL/GenBank/DDBJ databases">
        <authorList>
            <person name="Durkin A.S."/>
            <person name="Haft D.R."/>
            <person name="McCorrison J."/>
            <person name="Torralba M."/>
            <person name="Gillis M."/>
            <person name="Haft D.H."/>
            <person name="Methe B."/>
            <person name="Sutton G."/>
            <person name="Nelson K.E."/>
        </authorList>
    </citation>
    <scope>NUCLEOTIDE SEQUENCE [LARGE SCALE GENOMIC DNA]</scope>
    <source>
        <strain evidence="4 6">ATCC 35536</strain>
        <strain evidence="3 5">VPI DR56BR1116</strain>
    </source>
</reference>
<dbReference type="GO" id="GO:0080120">
    <property type="term" value="P:CAAX-box protein maturation"/>
    <property type="evidence" value="ECO:0007669"/>
    <property type="project" value="UniProtKB-ARBA"/>
</dbReference>
<evidence type="ECO:0000313" key="6">
    <source>
        <dbReference type="Proteomes" id="UP000016646"/>
    </source>
</evidence>
<evidence type="ECO:0000313" key="4">
    <source>
        <dbReference type="EMBL" id="ERK05032.1"/>
    </source>
</evidence>
<dbReference type="STRING" id="1125725.HMPREF1325_1628"/>
<keyword evidence="1" id="KW-0472">Membrane</keyword>
<evidence type="ECO:0000256" key="1">
    <source>
        <dbReference type="SAM" id="Phobius"/>
    </source>
</evidence>
<keyword evidence="1" id="KW-0812">Transmembrane</keyword>
<keyword evidence="1" id="KW-1133">Transmembrane helix</keyword>